<dbReference type="Proteomes" id="UP001163046">
    <property type="component" value="Unassembled WGS sequence"/>
</dbReference>
<dbReference type="PANTHER" id="PTHR46290">
    <property type="entry name" value="DI-N-ACETYLCHITOBIASE"/>
    <property type="match status" value="1"/>
</dbReference>
<gene>
    <name evidence="4" type="ORF">OS493_011036</name>
</gene>
<comment type="caution">
    <text evidence="4">The sequence shown here is derived from an EMBL/GenBank/DDBJ whole genome shotgun (WGS) entry which is preliminary data.</text>
</comment>
<dbReference type="OrthoDB" id="73875at2759"/>
<evidence type="ECO:0000313" key="4">
    <source>
        <dbReference type="EMBL" id="KAJ7380314.1"/>
    </source>
</evidence>
<reference evidence="4" key="1">
    <citation type="submission" date="2023-01" db="EMBL/GenBank/DDBJ databases">
        <title>Genome assembly of the deep-sea coral Lophelia pertusa.</title>
        <authorList>
            <person name="Herrera S."/>
            <person name="Cordes E."/>
        </authorList>
    </citation>
    <scope>NUCLEOTIDE SEQUENCE</scope>
    <source>
        <strain evidence="4">USNM1676648</strain>
        <tissue evidence="4">Polyp</tissue>
    </source>
</reference>
<evidence type="ECO:0000256" key="1">
    <source>
        <dbReference type="ARBA" id="ARBA00022801"/>
    </source>
</evidence>
<keyword evidence="3" id="KW-0732">Signal</keyword>
<accession>A0A9W9ZFZ4</accession>
<dbReference type="PANTHER" id="PTHR46290:SF1">
    <property type="entry name" value="DI-N-ACETYLCHITOBIASE"/>
    <property type="match status" value="1"/>
</dbReference>
<evidence type="ECO:0000313" key="5">
    <source>
        <dbReference type="Proteomes" id="UP001163046"/>
    </source>
</evidence>
<dbReference type="EMBL" id="MU826354">
    <property type="protein sequence ID" value="KAJ7380314.1"/>
    <property type="molecule type" value="Genomic_DNA"/>
</dbReference>
<keyword evidence="5" id="KW-1185">Reference proteome</keyword>
<evidence type="ECO:0000256" key="2">
    <source>
        <dbReference type="ARBA" id="ARBA00023295"/>
    </source>
</evidence>
<dbReference type="GO" id="GO:0016798">
    <property type="term" value="F:hydrolase activity, acting on glycosyl bonds"/>
    <property type="evidence" value="ECO:0007669"/>
    <property type="project" value="UniProtKB-KW"/>
</dbReference>
<dbReference type="InterPro" id="IPR051887">
    <property type="entry name" value="GH18_Domain-Containing"/>
</dbReference>
<feature type="chain" id="PRO_5040825653" evidence="3">
    <location>
        <begin position="23"/>
        <end position="98"/>
    </location>
</feature>
<evidence type="ECO:0000256" key="3">
    <source>
        <dbReference type="SAM" id="SignalP"/>
    </source>
</evidence>
<keyword evidence="2" id="KW-0326">Glycosidase</keyword>
<dbReference type="AlphaFoldDB" id="A0A9W9ZFZ4"/>
<dbReference type="GO" id="GO:0005615">
    <property type="term" value="C:extracellular space"/>
    <property type="evidence" value="ECO:0007669"/>
    <property type="project" value="TreeGrafter"/>
</dbReference>
<keyword evidence="1" id="KW-0378">Hydrolase</keyword>
<proteinExistence type="predicted"/>
<organism evidence="4 5">
    <name type="scientific">Desmophyllum pertusum</name>
    <dbReference type="NCBI Taxonomy" id="174260"/>
    <lineage>
        <taxon>Eukaryota</taxon>
        <taxon>Metazoa</taxon>
        <taxon>Cnidaria</taxon>
        <taxon>Anthozoa</taxon>
        <taxon>Hexacorallia</taxon>
        <taxon>Scleractinia</taxon>
        <taxon>Caryophylliina</taxon>
        <taxon>Caryophylliidae</taxon>
        <taxon>Desmophyllum</taxon>
    </lineage>
</organism>
<name>A0A9W9ZFZ4_9CNID</name>
<protein>
    <submittedName>
        <fullName evidence="4">Uncharacterized protein</fullName>
    </submittedName>
</protein>
<dbReference type="GO" id="GO:0009313">
    <property type="term" value="P:oligosaccharide catabolic process"/>
    <property type="evidence" value="ECO:0007669"/>
    <property type="project" value="TreeGrafter"/>
</dbReference>
<sequence length="98" mass="11085">MAARFYAAVLLVLGSFSTIVSGKCPCEDPSLCEPIARPQGKEFLMFSTKPNVWRKYDWTKVTTIALFRPWDDELMCEAHKRGVRVVFGSKLSNRKAGQ</sequence>
<feature type="signal peptide" evidence="3">
    <location>
        <begin position="1"/>
        <end position="22"/>
    </location>
</feature>